<dbReference type="Proteomes" id="UP000001307">
    <property type="component" value="Unassembled WGS sequence"/>
</dbReference>
<name>E4WU38_OIKDI</name>
<feature type="region of interest" description="Disordered" evidence="1">
    <location>
        <begin position="1"/>
        <end position="41"/>
    </location>
</feature>
<feature type="region of interest" description="Disordered" evidence="1">
    <location>
        <begin position="212"/>
        <end position="235"/>
    </location>
</feature>
<dbReference type="AlphaFoldDB" id="E4WU38"/>
<protein>
    <submittedName>
        <fullName evidence="2">Uncharacterized protein</fullName>
    </submittedName>
</protein>
<organism evidence="2">
    <name type="scientific">Oikopleura dioica</name>
    <name type="common">Tunicate</name>
    <dbReference type="NCBI Taxonomy" id="34765"/>
    <lineage>
        <taxon>Eukaryota</taxon>
        <taxon>Metazoa</taxon>
        <taxon>Chordata</taxon>
        <taxon>Tunicata</taxon>
        <taxon>Appendicularia</taxon>
        <taxon>Copelata</taxon>
        <taxon>Oikopleuridae</taxon>
        <taxon>Oikopleura</taxon>
    </lineage>
</organism>
<proteinExistence type="predicted"/>
<evidence type="ECO:0000313" key="3">
    <source>
        <dbReference type="Proteomes" id="UP000001307"/>
    </source>
</evidence>
<evidence type="ECO:0000313" key="2">
    <source>
        <dbReference type="EMBL" id="CBY07274.1"/>
    </source>
</evidence>
<reference evidence="2" key="1">
    <citation type="journal article" date="2010" name="Science">
        <title>Plasticity of animal genome architecture unmasked by rapid evolution of a pelagic tunicate.</title>
        <authorList>
            <person name="Denoeud F."/>
            <person name="Henriet S."/>
            <person name="Mungpakdee S."/>
            <person name="Aury J.M."/>
            <person name="Da Silva C."/>
            <person name="Brinkmann H."/>
            <person name="Mikhaleva J."/>
            <person name="Olsen L.C."/>
            <person name="Jubin C."/>
            <person name="Canestro C."/>
            <person name="Bouquet J.M."/>
            <person name="Danks G."/>
            <person name="Poulain J."/>
            <person name="Campsteijn C."/>
            <person name="Adamski M."/>
            <person name="Cross I."/>
            <person name="Yadetie F."/>
            <person name="Muffato M."/>
            <person name="Louis A."/>
            <person name="Butcher S."/>
            <person name="Tsagkogeorga G."/>
            <person name="Konrad A."/>
            <person name="Singh S."/>
            <person name="Jensen M.F."/>
            <person name="Cong E.H."/>
            <person name="Eikeseth-Otteraa H."/>
            <person name="Noel B."/>
            <person name="Anthouard V."/>
            <person name="Porcel B.M."/>
            <person name="Kachouri-Lafond R."/>
            <person name="Nishino A."/>
            <person name="Ugolini M."/>
            <person name="Chourrout P."/>
            <person name="Nishida H."/>
            <person name="Aasland R."/>
            <person name="Huzurbazar S."/>
            <person name="Westhof E."/>
            <person name="Delsuc F."/>
            <person name="Lehrach H."/>
            <person name="Reinhardt R."/>
            <person name="Weissenbach J."/>
            <person name="Roy S.W."/>
            <person name="Artiguenave F."/>
            <person name="Postlethwait J.H."/>
            <person name="Manak J.R."/>
            <person name="Thompson E.M."/>
            <person name="Jaillon O."/>
            <person name="Du Pasquier L."/>
            <person name="Boudinot P."/>
            <person name="Liberles D.A."/>
            <person name="Volff J.N."/>
            <person name="Philippe H."/>
            <person name="Lenhard B."/>
            <person name="Roest Crollius H."/>
            <person name="Wincker P."/>
            <person name="Chourrout D."/>
        </authorList>
    </citation>
    <scope>NUCLEOTIDE SEQUENCE [LARGE SCALE GENOMIC DNA]</scope>
</reference>
<feature type="compositionally biased region" description="Basic and acidic residues" evidence="1">
    <location>
        <begin position="218"/>
        <end position="228"/>
    </location>
</feature>
<accession>E4WU38</accession>
<dbReference type="EMBL" id="FN653016">
    <property type="protein sequence ID" value="CBY07274.1"/>
    <property type="molecule type" value="Genomic_DNA"/>
</dbReference>
<feature type="compositionally biased region" description="Polar residues" evidence="1">
    <location>
        <begin position="94"/>
        <end position="114"/>
    </location>
</feature>
<sequence>MGLFSWMKGSTKKKDENVQSPQQNTKISKNRIESSSSQQNFEDIDDVYAGLKAAKRSGPRGSICPDPAGVYKNTGQRKSIGDEPSQMPKKNWRKTSVSKPTDEQLQYQKTRQQRPSIADLSLHMLDHARKVNQSLELERKEKTKTQPMTNSLPRQRPPPAPRRSSVDASMNLANNRSKMVSRRGESIDLVTEEDGRFIPANRRRRKYKFALKTPSFSPERRSKSDNRIHRSANNF</sequence>
<feature type="compositionally biased region" description="Polar residues" evidence="1">
    <location>
        <begin position="18"/>
        <end position="41"/>
    </location>
</feature>
<evidence type="ECO:0000256" key="1">
    <source>
        <dbReference type="SAM" id="MobiDB-lite"/>
    </source>
</evidence>
<feature type="region of interest" description="Disordered" evidence="1">
    <location>
        <begin position="54"/>
        <end position="114"/>
    </location>
</feature>
<keyword evidence="3" id="KW-1185">Reference proteome</keyword>
<feature type="region of interest" description="Disordered" evidence="1">
    <location>
        <begin position="133"/>
        <end position="179"/>
    </location>
</feature>
<dbReference type="OrthoDB" id="10399640at2759"/>
<dbReference type="InParanoid" id="E4WU38"/>
<feature type="compositionally biased region" description="Polar residues" evidence="1">
    <location>
        <begin position="166"/>
        <end position="178"/>
    </location>
</feature>
<gene>
    <name evidence="2" type="ORF">GSOID_T00006363001</name>
</gene>